<dbReference type="EMBL" id="CP097463">
    <property type="protein sequence ID" value="WAX55438.1"/>
    <property type="molecule type" value="Genomic_DNA"/>
</dbReference>
<sequence length="151" mass="15160">MTSPVGGTAAVGTIDPTTAPKDTAAAATAGSQKSLLDPQAFLQLLVAQLQYQDPTNPVDTSSFMNQTAMLSQVQTMTSMSSTLTSLASAQQAQAATSLIGKQITYADSSGMQVKGVVDSASILATGATLHVGDTSVPLSSVLEVSAAPTAP</sequence>
<feature type="compositionally biased region" description="Low complexity" evidence="3">
    <location>
        <begin position="15"/>
        <end position="26"/>
    </location>
</feature>
<evidence type="ECO:0000313" key="5">
    <source>
        <dbReference type="Proteomes" id="UP001164693"/>
    </source>
</evidence>
<keyword evidence="2" id="KW-1005">Bacterial flagellum biogenesis</keyword>
<evidence type="ECO:0000313" key="4">
    <source>
        <dbReference type="EMBL" id="WAX55438.1"/>
    </source>
</evidence>
<accession>A0ABY7JUR1</accession>
<evidence type="ECO:0000256" key="1">
    <source>
        <dbReference type="ARBA" id="ARBA00010577"/>
    </source>
</evidence>
<evidence type="ECO:0000256" key="3">
    <source>
        <dbReference type="SAM" id="MobiDB-lite"/>
    </source>
</evidence>
<comment type="similarity">
    <text evidence="1">Belongs to the FlgD family.</text>
</comment>
<dbReference type="Pfam" id="PF03963">
    <property type="entry name" value="FlgD"/>
    <property type="match status" value="1"/>
</dbReference>
<keyword evidence="5" id="KW-1185">Reference proteome</keyword>
<gene>
    <name evidence="4" type="ORF">M6B22_12875</name>
</gene>
<dbReference type="RefSeq" id="WP_269441949.1">
    <property type="nucleotide sequence ID" value="NZ_CP097463.1"/>
</dbReference>
<feature type="region of interest" description="Disordered" evidence="3">
    <location>
        <begin position="1"/>
        <end position="26"/>
    </location>
</feature>
<protein>
    <recommendedName>
        <fullName evidence="6">Flagellar hook capping protein</fullName>
    </recommendedName>
</protein>
<organism evidence="4 5">
    <name type="scientific">Jatrophihabitans cynanchi</name>
    <dbReference type="NCBI Taxonomy" id="2944128"/>
    <lineage>
        <taxon>Bacteria</taxon>
        <taxon>Bacillati</taxon>
        <taxon>Actinomycetota</taxon>
        <taxon>Actinomycetes</taxon>
        <taxon>Jatrophihabitantales</taxon>
        <taxon>Jatrophihabitantaceae</taxon>
        <taxon>Jatrophihabitans</taxon>
    </lineage>
</organism>
<evidence type="ECO:0008006" key="6">
    <source>
        <dbReference type="Google" id="ProtNLM"/>
    </source>
</evidence>
<name>A0ABY7JUR1_9ACTN</name>
<dbReference type="InterPro" id="IPR005648">
    <property type="entry name" value="FlgD"/>
</dbReference>
<dbReference type="Proteomes" id="UP001164693">
    <property type="component" value="Chromosome"/>
</dbReference>
<evidence type="ECO:0000256" key="2">
    <source>
        <dbReference type="ARBA" id="ARBA00022795"/>
    </source>
</evidence>
<proteinExistence type="inferred from homology"/>
<reference evidence="4" key="1">
    <citation type="submission" date="2022-05" db="EMBL/GenBank/DDBJ databases">
        <title>Jatrophihabitans sp. SB3-54 whole genome sequence.</title>
        <authorList>
            <person name="Suh M.K."/>
            <person name="Eom M.K."/>
            <person name="Kim J.S."/>
            <person name="Kim H.S."/>
            <person name="Do H.E."/>
            <person name="Shin Y.K."/>
            <person name="Lee J.-S."/>
        </authorList>
    </citation>
    <scope>NUCLEOTIDE SEQUENCE</scope>
    <source>
        <strain evidence="4">SB3-54</strain>
    </source>
</reference>